<dbReference type="PANTHER" id="PTHR23513">
    <property type="entry name" value="INTEGRAL MEMBRANE EFFLUX PROTEIN-RELATED"/>
    <property type="match status" value="1"/>
</dbReference>
<dbReference type="GO" id="GO:0022857">
    <property type="term" value="F:transmembrane transporter activity"/>
    <property type="evidence" value="ECO:0007669"/>
    <property type="project" value="InterPro"/>
</dbReference>
<evidence type="ECO:0000256" key="3">
    <source>
        <dbReference type="ARBA" id="ARBA00022692"/>
    </source>
</evidence>
<reference evidence="8" key="1">
    <citation type="submission" date="2022-11" db="EMBL/GenBank/DDBJ databases">
        <title>Description of Microcella daejonensis nov. sp, isolated from riverside soil.</title>
        <authorList>
            <person name="Molina K.M."/>
            <person name="Kim S.B."/>
        </authorList>
    </citation>
    <scope>NUCLEOTIDE SEQUENCE</scope>
    <source>
        <strain evidence="8">MMS21-STM12</strain>
    </source>
</reference>
<feature type="transmembrane region" description="Helical" evidence="7">
    <location>
        <begin position="52"/>
        <end position="74"/>
    </location>
</feature>
<dbReference type="Pfam" id="PF07690">
    <property type="entry name" value="MFS_1"/>
    <property type="match status" value="1"/>
</dbReference>
<evidence type="ECO:0000313" key="8">
    <source>
        <dbReference type="EMBL" id="WAB80762.1"/>
    </source>
</evidence>
<evidence type="ECO:0000256" key="4">
    <source>
        <dbReference type="ARBA" id="ARBA00022989"/>
    </source>
</evidence>
<dbReference type="EMBL" id="CP113089">
    <property type="protein sequence ID" value="WAB80762.1"/>
    <property type="molecule type" value="Genomic_DNA"/>
</dbReference>
<keyword evidence="5 7" id="KW-0472">Membrane</keyword>
<gene>
    <name evidence="8" type="ORF">OVN18_09305</name>
</gene>
<feature type="transmembrane region" description="Helical" evidence="7">
    <location>
        <begin position="267"/>
        <end position="287"/>
    </location>
</feature>
<dbReference type="RefSeq" id="WP_267736758.1">
    <property type="nucleotide sequence ID" value="NZ_CP113089.1"/>
</dbReference>
<keyword evidence="4 7" id="KW-1133">Transmembrane helix</keyword>
<feature type="transmembrane region" description="Helical" evidence="7">
    <location>
        <begin position="175"/>
        <end position="193"/>
    </location>
</feature>
<comment type="subcellular location">
    <subcellularLocation>
        <location evidence="1">Cell membrane</location>
        <topology evidence="1">Multi-pass membrane protein</topology>
    </subcellularLocation>
</comment>
<dbReference type="SUPFAM" id="SSF103473">
    <property type="entry name" value="MFS general substrate transporter"/>
    <property type="match status" value="1"/>
</dbReference>
<evidence type="ECO:0000256" key="7">
    <source>
        <dbReference type="SAM" id="Phobius"/>
    </source>
</evidence>
<keyword evidence="3 7" id="KW-0812">Transmembrane</keyword>
<feature type="transmembrane region" description="Helical" evidence="7">
    <location>
        <begin position="227"/>
        <end position="247"/>
    </location>
</feature>
<feature type="region of interest" description="Disordered" evidence="6">
    <location>
        <begin position="420"/>
        <end position="467"/>
    </location>
</feature>
<organism evidence="8 9">
    <name type="scientific">Microcella daejeonensis</name>
    <dbReference type="NCBI Taxonomy" id="2994971"/>
    <lineage>
        <taxon>Bacteria</taxon>
        <taxon>Bacillati</taxon>
        <taxon>Actinomycetota</taxon>
        <taxon>Actinomycetes</taxon>
        <taxon>Micrococcales</taxon>
        <taxon>Microbacteriaceae</taxon>
        <taxon>Microcella</taxon>
    </lineage>
</organism>
<sequence length="467" mass="47351">MPLTTPRALRPLVSPQYRRLAAGLALSLFGTGVWLVAVVFQLLALGGGPSDLSFVATGGSIGLIAAVLVGGVVADRVPQKRILVALEIIKSLGVAAVAALALTGLVEIWHLALLSLLLGAADGFFYPAYSAWLPALLPAEELLAANGIEGVLRPAVMQAAGPAAAAAAIGAASPGVALVVVAVSQAIAAVILLSMRTTPVRRDADAEPVHPLRALWRDLAAGVRYMLLTRWLLVTLVYACALILVIMGPIEVLLPFAVRDQTGGGEGAFALAIAAFGVGGAAGSLAVSSMRLPRRYLTLMILAWGVGCAPLAVIGLTEQLWVMVIALLVCGALFSGAGVLWGTLLQRRVPPAMLGRVSSLDFFVSLALMPVSMAVAGPIGEAIGLTAAFLIAGLVPPALAALALLIGRLGADELANPLTALGPDGGDAEASGTEAQTPSAPPGIPVTGPAVSARLQPPVDEPNPPSP</sequence>
<dbReference type="PANTHER" id="PTHR23513:SF11">
    <property type="entry name" value="STAPHYLOFERRIN A TRANSPORTER"/>
    <property type="match status" value="1"/>
</dbReference>
<evidence type="ECO:0000313" key="9">
    <source>
        <dbReference type="Proteomes" id="UP001164706"/>
    </source>
</evidence>
<evidence type="ECO:0000256" key="6">
    <source>
        <dbReference type="SAM" id="MobiDB-lite"/>
    </source>
</evidence>
<keyword evidence="9" id="KW-1185">Reference proteome</keyword>
<evidence type="ECO:0000256" key="5">
    <source>
        <dbReference type="ARBA" id="ARBA00023136"/>
    </source>
</evidence>
<accession>A0A9E8MKI5</accession>
<keyword evidence="2" id="KW-1003">Cell membrane</keyword>
<dbReference type="Proteomes" id="UP001164706">
    <property type="component" value="Chromosome"/>
</dbReference>
<dbReference type="KEGG" id="mdb:OVN18_09305"/>
<feature type="transmembrane region" description="Helical" evidence="7">
    <location>
        <begin position="20"/>
        <end position="46"/>
    </location>
</feature>
<protein>
    <submittedName>
        <fullName evidence="8">MFS transporter</fullName>
    </submittedName>
</protein>
<feature type="transmembrane region" description="Helical" evidence="7">
    <location>
        <begin position="320"/>
        <end position="345"/>
    </location>
</feature>
<feature type="transmembrane region" description="Helical" evidence="7">
    <location>
        <begin position="382"/>
        <end position="406"/>
    </location>
</feature>
<dbReference type="AlphaFoldDB" id="A0A9E8MKI5"/>
<name>A0A9E8MKI5_9MICO</name>
<evidence type="ECO:0000256" key="2">
    <source>
        <dbReference type="ARBA" id="ARBA00022475"/>
    </source>
</evidence>
<dbReference type="InterPro" id="IPR036259">
    <property type="entry name" value="MFS_trans_sf"/>
</dbReference>
<dbReference type="Gene3D" id="1.20.1250.20">
    <property type="entry name" value="MFS general substrate transporter like domains"/>
    <property type="match status" value="1"/>
</dbReference>
<feature type="transmembrane region" description="Helical" evidence="7">
    <location>
        <begin position="81"/>
        <end position="102"/>
    </location>
</feature>
<evidence type="ECO:0000256" key="1">
    <source>
        <dbReference type="ARBA" id="ARBA00004651"/>
    </source>
</evidence>
<dbReference type="CDD" id="cd06173">
    <property type="entry name" value="MFS_MefA_like"/>
    <property type="match status" value="1"/>
</dbReference>
<dbReference type="InterPro" id="IPR011701">
    <property type="entry name" value="MFS"/>
</dbReference>
<feature type="transmembrane region" description="Helical" evidence="7">
    <location>
        <begin position="357"/>
        <end position="376"/>
    </location>
</feature>
<feature type="transmembrane region" description="Helical" evidence="7">
    <location>
        <begin position="296"/>
        <end position="314"/>
    </location>
</feature>
<proteinExistence type="predicted"/>
<dbReference type="GO" id="GO:0005886">
    <property type="term" value="C:plasma membrane"/>
    <property type="evidence" value="ECO:0007669"/>
    <property type="project" value="UniProtKB-SubCell"/>
</dbReference>